<sequence>MHPLGETEAVDTANGPETFPESNRPSQAVRLLAQRPAACRPHPSTKDGRRAAPSTGGSGIYFSSAQWSADGTSILAHSSDNTVSAFILPADLLQPEQPESRSLDPQSTVGLPEPTQALAAAPFFSLADPSTQTFLVGCRDHPIHLYHAFPQDGHTTPLCGYKLIRKETEQYITPSSLLWQHPGHHFVCGSANRLDLFDVSQYGSDGPILTVPTIPSRRHISKGSGVGLKGTVAALSASPQDADGGAIIAAGTWTRWVGLYDLHRTDKVVAQWGIAGVDEAHFHTNLSGQGIVQLLWSPCGRYLVVNERHSAGLLVYDIRGTGQALTVLNGRYTTNQQRLSCDVFQSGTENPGFEVWAGTEDGRVLVWDEVGFHVGLDEPAWHWSAHDSPIGSAFVHPSGSVAATCSGGWRHPSDLDTGNVDVSASVGIETLEESSLKIWSIGADS</sequence>
<name>A0A084B9T9_STACB</name>
<dbReference type="OrthoDB" id="239865at2759"/>
<reference evidence="2 3" key="1">
    <citation type="journal article" date="2014" name="BMC Genomics">
        <title>Comparative genome sequencing reveals chemotype-specific gene clusters in the toxigenic black mold Stachybotrys.</title>
        <authorList>
            <person name="Semeiks J."/>
            <person name="Borek D."/>
            <person name="Otwinowski Z."/>
            <person name="Grishin N.V."/>
        </authorList>
    </citation>
    <scope>NUCLEOTIDE SEQUENCE [LARGE SCALE GENOMIC DNA]</scope>
    <source>
        <strain evidence="3">CBS 109288 / IBT 7711</strain>
    </source>
</reference>
<dbReference type="SUPFAM" id="SSF50978">
    <property type="entry name" value="WD40 repeat-like"/>
    <property type="match status" value="1"/>
</dbReference>
<evidence type="ECO:0008006" key="4">
    <source>
        <dbReference type="Google" id="ProtNLM"/>
    </source>
</evidence>
<evidence type="ECO:0000313" key="2">
    <source>
        <dbReference type="EMBL" id="KEY74318.1"/>
    </source>
</evidence>
<evidence type="ECO:0000313" key="3">
    <source>
        <dbReference type="Proteomes" id="UP000028045"/>
    </source>
</evidence>
<gene>
    <name evidence="2" type="ORF">S7711_00474</name>
</gene>
<dbReference type="InterPro" id="IPR051150">
    <property type="entry name" value="SWT21/TCAB1_mRNA_Telomere"/>
</dbReference>
<dbReference type="InterPro" id="IPR015943">
    <property type="entry name" value="WD40/YVTN_repeat-like_dom_sf"/>
</dbReference>
<dbReference type="EMBL" id="KL647645">
    <property type="protein sequence ID" value="KEY74318.1"/>
    <property type="molecule type" value="Genomic_DNA"/>
</dbReference>
<organism evidence="2 3">
    <name type="scientific">Stachybotrys chartarum (strain CBS 109288 / IBT 7711)</name>
    <name type="common">Toxic black mold</name>
    <name type="synonym">Stilbospora chartarum</name>
    <dbReference type="NCBI Taxonomy" id="1280523"/>
    <lineage>
        <taxon>Eukaryota</taxon>
        <taxon>Fungi</taxon>
        <taxon>Dikarya</taxon>
        <taxon>Ascomycota</taxon>
        <taxon>Pezizomycotina</taxon>
        <taxon>Sordariomycetes</taxon>
        <taxon>Hypocreomycetidae</taxon>
        <taxon>Hypocreales</taxon>
        <taxon>Stachybotryaceae</taxon>
        <taxon>Stachybotrys</taxon>
    </lineage>
</organism>
<evidence type="ECO:0000256" key="1">
    <source>
        <dbReference type="SAM" id="MobiDB-lite"/>
    </source>
</evidence>
<protein>
    <recommendedName>
        <fullName evidence="4">Anaphase-promoting complex subunit 4 WD40 domain-containing protein</fullName>
    </recommendedName>
</protein>
<dbReference type="InterPro" id="IPR036322">
    <property type="entry name" value="WD40_repeat_dom_sf"/>
</dbReference>
<dbReference type="PANTHER" id="PTHR13211:SF0">
    <property type="entry name" value="TELOMERASE CAJAL BODY PROTEIN 1"/>
    <property type="match status" value="1"/>
</dbReference>
<dbReference type="Proteomes" id="UP000028045">
    <property type="component" value="Unassembled WGS sequence"/>
</dbReference>
<dbReference type="Gene3D" id="2.130.10.10">
    <property type="entry name" value="YVTN repeat-like/Quinoprotein amine dehydrogenase"/>
    <property type="match status" value="1"/>
</dbReference>
<dbReference type="AlphaFoldDB" id="A0A084B9T9"/>
<proteinExistence type="predicted"/>
<feature type="region of interest" description="Disordered" evidence="1">
    <location>
        <begin position="1"/>
        <end position="57"/>
    </location>
</feature>
<accession>A0A084B9T9</accession>
<keyword evidence="3" id="KW-1185">Reference proteome</keyword>
<dbReference type="PANTHER" id="PTHR13211">
    <property type="entry name" value="TELOMERASE CAJAL BODY PROTEIN 1"/>
    <property type="match status" value="1"/>
</dbReference>
<dbReference type="HOGENOM" id="CLU_022731_0_1_1"/>